<keyword evidence="6" id="KW-0378">Hydrolase</keyword>
<dbReference type="SUPFAM" id="SSF52540">
    <property type="entry name" value="P-loop containing nucleoside triphosphate hydrolases"/>
    <property type="match status" value="1"/>
</dbReference>
<dbReference type="GO" id="GO:0003676">
    <property type="term" value="F:nucleic acid binding"/>
    <property type="evidence" value="ECO:0007669"/>
    <property type="project" value="InterPro"/>
</dbReference>
<dbReference type="InterPro" id="IPR038257">
    <property type="entry name" value="CRISPR-assoc_Cas3_HD_sf"/>
</dbReference>
<organism evidence="12 13">
    <name type="scientific">Holdemania filiformis</name>
    <dbReference type="NCBI Taxonomy" id="61171"/>
    <lineage>
        <taxon>Bacteria</taxon>
        <taxon>Bacillati</taxon>
        <taxon>Bacillota</taxon>
        <taxon>Erysipelotrichia</taxon>
        <taxon>Erysipelotrichales</taxon>
        <taxon>Erysipelotrichaceae</taxon>
        <taxon>Holdemania</taxon>
    </lineage>
</organism>
<accession>A0A412G2K6</accession>
<dbReference type="AlphaFoldDB" id="A0A412G2K6"/>
<dbReference type="NCBIfam" id="TIGR00277">
    <property type="entry name" value="HDIG"/>
    <property type="match status" value="1"/>
</dbReference>
<dbReference type="SUPFAM" id="SSF109604">
    <property type="entry name" value="HD-domain/PDEase-like"/>
    <property type="match status" value="1"/>
</dbReference>
<keyword evidence="10" id="KW-0175">Coiled coil</keyword>
<dbReference type="Proteomes" id="UP000284178">
    <property type="component" value="Unassembled WGS sequence"/>
</dbReference>
<evidence type="ECO:0000256" key="6">
    <source>
        <dbReference type="ARBA" id="ARBA00022801"/>
    </source>
</evidence>
<reference evidence="12 13" key="1">
    <citation type="submission" date="2018-08" db="EMBL/GenBank/DDBJ databases">
        <title>A genome reference for cultivated species of the human gut microbiota.</title>
        <authorList>
            <person name="Zou Y."/>
            <person name="Xue W."/>
            <person name="Luo G."/>
        </authorList>
    </citation>
    <scope>NUCLEOTIDE SEQUENCE [LARGE SCALE GENOMIC DNA]</scope>
    <source>
        <strain evidence="12 13">AF24-29</strain>
    </source>
</reference>
<evidence type="ECO:0000256" key="2">
    <source>
        <dbReference type="ARBA" id="ARBA00009046"/>
    </source>
</evidence>
<dbReference type="InterPro" id="IPR011545">
    <property type="entry name" value="DEAD/DEAH_box_helicase_dom"/>
</dbReference>
<dbReference type="Gene3D" id="1.10.3210.30">
    <property type="match status" value="1"/>
</dbReference>
<dbReference type="InterPro" id="IPR027417">
    <property type="entry name" value="P-loop_NTPase"/>
</dbReference>
<dbReference type="InterPro" id="IPR054712">
    <property type="entry name" value="Cas3-like_dom"/>
</dbReference>
<dbReference type="Pfam" id="PF01966">
    <property type="entry name" value="HD"/>
    <property type="match status" value="1"/>
</dbReference>
<keyword evidence="9" id="KW-0051">Antiviral defense</keyword>
<dbReference type="Gene3D" id="3.40.50.300">
    <property type="entry name" value="P-loop containing nucleotide triphosphate hydrolases"/>
    <property type="match status" value="2"/>
</dbReference>
<dbReference type="InterPro" id="IPR006474">
    <property type="entry name" value="Helicase_Cas3_CRISPR-ass_core"/>
</dbReference>
<dbReference type="Pfam" id="PF22590">
    <property type="entry name" value="Cas3-like_C_2"/>
    <property type="match status" value="1"/>
</dbReference>
<dbReference type="GO" id="GO:0016787">
    <property type="term" value="F:hydrolase activity"/>
    <property type="evidence" value="ECO:0007669"/>
    <property type="project" value="UniProtKB-KW"/>
</dbReference>
<keyword evidence="8" id="KW-0067">ATP-binding</keyword>
<dbReference type="CDD" id="cd17930">
    <property type="entry name" value="DEXHc_cas3"/>
    <property type="match status" value="1"/>
</dbReference>
<dbReference type="GO" id="GO:0046872">
    <property type="term" value="F:metal ion binding"/>
    <property type="evidence" value="ECO:0007669"/>
    <property type="project" value="UniProtKB-KW"/>
</dbReference>
<evidence type="ECO:0000313" key="13">
    <source>
        <dbReference type="Proteomes" id="UP000284178"/>
    </source>
</evidence>
<keyword evidence="13" id="KW-1185">Reference proteome</keyword>
<evidence type="ECO:0000256" key="7">
    <source>
        <dbReference type="ARBA" id="ARBA00022806"/>
    </source>
</evidence>
<evidence type="ECO:0000256" key="5">
    <source>
        <dbReference type="ARBA" id="ARBA00022741"/>
    </source>
</evidence>
<dbReference type="GO" id="GO:0051607">
    <property type="term" value="P:defense response to virus"/>
    <property type="evidence" value="ECO:0007669"/>
    <property type="project" value="UniProtKB-KW"/>
</dbReference>
<dbReference type="CDD" id="cd09641">
    <property type="entry name" value="Cas3''_I"/>
    <property type="match status" value="1"/>
</dbReference>
<keyword evidence="5" id="KW-0547">Nucleotide-binding</keyword>
<dbReference type="SMART" id="SM00487">
    <property type="entry name" value="DEXDc"/>
    <property type="match status" value="1"/>
</dbReference>
<evidence type="ECO:0000256" key="1">
    <source>
        <dbReference type="ARBA" id="ARBA00006847"/>
    </source>
</evidence>
<dbReference type="PROSITE" id="PS51643">
    <property type="entry name" value="HD_CAS3"/>
    <property type="match status" value="1"/>
</dbReference>
<dbReference type="GO" id="GO:0004386">
    <property type="term" value="F:helicase activity"/>
    <property type="evidence" value="ECO:0007669"/>
    <property type="project" value="UniProtKB-KW"/>
</dbReference>
<dbReference type="Pfam" id="PF00270">
    <property type="entry name" value="DEAD"/>
    <property type="match status" value="1"/>
</dbReference>
<evidence type="ECO:0000256" key="8">
    <source>
        <dbReference type="ARBA" id="ARBA00022840"/>
    </source>
</evidence>
<dbReference type="InterPro" id="IPR006675">
    <property type="entry name" value="HDIG_dom"/>
</dbReference>
<keyword evidence="3" id="KW-0540">Nuclease</keyword>
<feature type="domain" description="HD Cas3-type" evidence="11">
    <location>
        <begin position="9"/>
        <end position="220"/>
    </location>
</feature>
<dbReference type="InterPro" id="IPR006483">
    <property type="entry name" value="CRISPR-assoc_Cas3_HD"/>
</dbReference>
<dbReference type="EMBL" id="QRUP01000008">
    <property type="protein sequence ID" value="RGR74716.1"/>
    <property type="molecule type" value="Genomic_DNA"/>
</dbReference>
<dbReference type="GO" id="GO:0005524">
    <property type="term" value="F:ATP binding"/>
    <property type="evidence" value="ECO:0007669"/>
    <property type="project" value="UniProtKB-KW"/>
</dbReference>
<gene>
    <name evidence="12" type="primary">cas3</name>
    <name evidence="12" type="ORF">DWY25_08010</name>
</gene>
<protein>
    <submittedName>
        <fullName evidence="12">CRISPR-associated helicase Cas3</fullName>
    </submittedName>
</protein>
<evidence type="ECO:0000256" key="9">
    <source>
        <dbReference type="ARBA" id="ARBA00023118"/>
    </source>
</evidence>
<sequence length="842" mass="97378">MLLAHWDGKEHRAQSLKDHSENVARIMEENCFSLGLTSTGRLIGLLHDAGKANPVFQQYMLENQTEKKGKINHSAAGAQILRKLFFGTEFWTMPKKQQQFRTLLFQLCSIAILGHHRGLMDIYDPNGNSPFERMLNAEENQSVHDSFFNELNCKEEINQLIEKAQNEIIQLNTRINILVKGHSFEINNDKLKKAKLEEGMFTYGLIERFLFSSLIDSDRLDTACFLDKKNIPVEENRIEIWAELQERLNKELLGLEKLNPSQASSTLNQIRKRVSKSCLNAGNWPSGIYRLQSITGSGKTLASLRLALQHACNFPETKHIIYVIPFLSILLQNSQTIKETLHLEEHSDWILEHYSDFENELINASTDDNLQKQEELQEYELRTERWDSPIIITSLVHFMDTFFSARKKDVRRLHQLGNSVIIFDEIQSIPDNCIGMFNSALNMLEHLANVKVVLCSATPPLLEKIKHPLQWSQCKDIDTNYSKDMKKIHRVFVTDKTDVQNCFSVEKIAELAYEKQQERSNALTIMNTVSGATRVFECLKKKFEQIPEMNRPLLILLTTNLCPDHKKRRIQQMINALKENIPVLCVSTSLIEAGVDISFDVVLRACSGLDSLIQAAGRCNRHDHKKLGELIVFYSYEIDFMHESITKNTTISQLTRKLICSHCVLDKFKKAPEDFENNILSNKALEMYYSRYYEMIQDRVDYPVTSQGFTLYDLNSFCSCWCTEISKAKKSDVNWMMHQAFETAGRYFKVIEDYSIGVLVPYEKGRELIEELNSGNIKFQPDNLRKLKRQAQNYSVNLNESYIRKHKQNFSYFEAADLYCLKEGCYDEEKGVTDFEAQSWII</sequence>
<dbReference type="GO" id="GO:0004518">
    <property type="term" value="F:nuclease activity"/>
    <property type="evidence" value="ECO:0007669"/>
    <property type="project" value="UniProtKB-KW"/>
</dbReference>
<evidence type="ECO:0000259" key="11">
    <source>
        <dbReference type="PROSITE" id="PS51643"/>
    </source>
</evidence>
<dbReference type="GeneID" id="83015349"/>
<dbReference type="NCBIfam" id="TIGR01587">
    <property type="entry name" value="cas3_core"/>
    <property type="match status" value="1"/>
</dbReference>
<comment type="similarity">
    <text evidence="1">In the N-terminal section; belongs to the CRISPR-associated nuclease Cas3-HD family.</text>
</comment>
<evidence type="ECO:0000313" key="12">
    <source>
        <dbReference type="EMBL" id="RGR74716.1"/>
    </source>
</evidence>
<dbReference type="NCBIfam" id="TIGR01596">
    <property type="entry name" value="cas3_HD"/>
    <property type="match status" value="1"/>
</dbReference>
<proteinExistence type="inferred from homology"/>
<dbReference type="InterPro" id="IPR006674">
    <property type="entry name" value="HD_domain"/>
</dbReference>
<name>A0A412G2K6_9FIRM</name>
<evidence type="ECO:0000256" key="4">
    <source>
        <dbReference type="ARBA" id="ARBA00022723"/>
    </source>
</evidence>
<dbReference type="RefSeq" id="WP_117894801.1">
    <property type="nucleotide sequence ID" value="NZ_CABJCV010000008.1"/>
</dbReference>
<evidence type="ECO:0000256" key="3">
    <source>
        <dbReference type="ARBA" id="ARBA00022722"/>
    </source>
</evidence>
<feature type="coiled-coil region" evidence="10">
    <location>
        <begin position="154"/>
        <end position="181"/>
    </location>
</feature>
<keyword evidence="4" id="KW-0479">Metal-binding</keyword>
<comment type="similarity">
    <text evidence="2">In the central section; belongs to the CRISPR-associated helicase Cas3 family.</text>
</comment>
<evidence type="ECO:0000256" key="10">
    <source>
        <dbReference type="SAM" id="Coils"/>
    </source>
</evidence>
<dbReference type="InterPro" id="IPR014001">
    <property type="entry name" value="Helicase_ATP-bd"/>
</dbReference>
<keyword evidence="7" id="KW-0347">Helicase</keyword>
<comment type="caution">
    <text evidence="12">The sequence shown here is derived from an EMBL/GenBank/DDBJ whole genome shotgun (WGS) entry which is preliminary data.</text>
</comment>